<dbReference type="EMBL" id="LN774770">
    <property type="protein sequence ID" value="CEN29554.1"/>
    <property type="molecule type" value="Genomic_DNA"/>
</dbReference>
<accession>A0A0D6E0G0</accession>
<feature type="region of interest" description="Disordered" evidence="1">
    <location>
        <begin position="1"/>
        <end position="30"/>
    </location>
</feature>
<feature type="compositionally biased region" description="Basic and acidic residues" evidence="1">
    <location>
        <begin position="1"/>
        <end position="14"/>
    </location>
</feature>
<dbReference type="RefSeq" id="WP_047916744.1">
    <property type="nucleotide sequence ID" value="NZ_LN774770.1"/>
</dbReference>
<feature type="compositionally biased region" description="Polar residues" evidence="1">
    <location>
        <begin position="17"/>
        <end position="26"/>
    </location>
</feature>
<protein>
    <submittedName>
        <fullName evidence="2">Uncharacterized protein</fullName>
    </submittedName>
</protein>
<sequence length="88" mass="9924">MSFEAFNKDKDEAVKNNLKSTINPETSEGESVKKALQAIISPKNKPEEKKRSVTFSITESQLKKMDQEARKNGFKNKSEMLASFIDAL</sequence>
<organism evidence="2 3">
    <name type="scientific">Pseudolactococcus piscium MKFS47</name>
    <dbReference type="NCBI Taxonomy" id="297352"/>
    <lineage>
        <taxon>Bacteria</taxon>
        <taxon>Bacillati</taxon>
        <taxon>Bacillota</taxon>
        <taxon>Bacilli</taxon>
        <taxon>Lactobacillales</taxon>
        <taxon>Streptococcaceae</taxon>
        <taxon>Pseudolactococcus</taxon>
    </lineage>
</organism>
<gene>
    <name evidence="2" type="ORF">LACPI_2354</name>
</gene>
<dbReference type="AlphaFoldDB" id="A0A0D6E0G0"/>
<name>A0A0D6E0G0_9LACT</name>
<evidence type="ECO:0000313" key="2">
    <source>
        <dbReference type="EMBL" id="CEN29554.1"/>
    </source>
</evidence>
<evidence type="ECO:0000313" key="3">
    <source>
        <dbReference type="Proteomes" id="UP000033166"/>
    </source>
</evidence>
<dbReference type="Proteomes" id="UP000033166">
    <property type="component" value="Plasmid II"/>
</dbReference>
<reference evidence="3" key="1">
    <citation type="submission" date="2015-01" db="EMBL/GenBank/DDBJ databases">
        <authorList>
            <person name="Andreevskaya M."/>
        </authorList>
    </citation>
    <scope>NUCLEOTIDE SEQUENCE [LARGE SCALE GENOMIC DNA]</scope>
    <source>
        <strain evidence="3">MKFS47</strain>
        <plasmid evidence="3">II</plasmid>
    </source>
</reference>
<evidence type="ECO:0000256" key="1">
    <source>
        <dbReference type="SAM" id="MobiDB-lite"/>
    </source>
</evidence>
<dbReference type="HOGENOM" id="CLU_2553857_0_0_9"/>
<geneLocation type="plasmid" evidence="2 3">
    <name>II</name>
</geneLocation>
<keyword evidence="2" id="KW-0614">Plasmid</keyword>
<dbReference type="KEGG" id="lpk:LACPI_2354"/>
<proteinExistence type="predicted"/>